<dbReference type="Gene3D" id="2.60.200.20">
    <property type="match status" value="2"/>
</dbReference>
<dbReference type="AlphaFoldDB" id="B8GNV0"/>
<dbReference type="Pfam" id="PF00498">
    <property type="entry name" value="FHA"/>
    <property type="match status" value="1"/>
</dbReference>
<dbReference type="eggNOG" id="COG1716">
    <property type="taxonomic scope" value="Bacteria"/>
</dbReference>
<organism evidence="3 4">
    <name type="scientific">Thioalkalivibrio sulfidiphilus (strain HL-EbGR7)</name>
    <dbReference type="NCBI Taxonomy" id="396588"/>
    <lineage>
        <taxon>Bacteria</taxon>
        <taxon>Pseudomonadati</taxon>
        <taxon>Pseudomonadota</taxon>
        <taxon>Gammaproteobacteria</taxon>
        <taxon>Chromatiales</taxon>
        <taxon>Ectothiorhodospiraceae</taxon>
        <taxon>Thioalkalivibrio</taxon>
    </lineage>
</organism>
<keyword evidence="4" id="KW-1185">Reference proteome</keyword>
<name>B8GNV0_THISH</name>
<dbReference type="STRING" id="396588.Tgr7_0951"/>
<accession>B8GNV0</accession>
<dbReference type="OrthoDB" id="151099at2"/>
<dbReference type="HOGENOM" id="CLU_102503_0_0_6"/>
<feature type="compositionally biased region" description="Low complexity" evidence="1">
    <location>
        <begin position="166"/>
        <end position="184"/>
    </location>
</feature>
<evidence type="ECO:0000256" key="1">
    <source>
        <dbReference type="SAM" id="MobiDB-lite"/>
    </source>
</evidence>
<dbReference type="EMBL" id="CP001339">
    <property type="protein sequence ID" value="ACL72039.1"/>
    <property type="molecule type" value="Genomic_DNA"/>
</dbReference>
<proteinExistence type="predicted"/>
<dbReference type="Proteomes" id="UP000002383">
    <property type="component" value="Chromosome"/>
</dbReference>
<dbReference type="PANTHER" id="PTHR23308">
    <property type="entry name" value="NUCLEAR INHIBITOR OF PROTEIN PHOSPHATASE-1"/>
    <property type="match status" value="1"/>
</dbReference>
<dbReference type="RefSeq" id="WP_012637523.1">
    <property type="nucleotide sequence ID" value="NC_011901.1"/>
</dbReference>
<dbReference type="InterPro" id="IPR050923">
    <property type="entry name" value="Cell_Proc_Reg/RNA_Proc"/>
</dbReference>
<feature type="domain" description="FHA" evidence="2">
    <location>
        <begin position="23"/>
        <end position="72"/>
    </location>
</feature>
<dbReference type="PROSITE" id="PS50006">
    <property type="entry name" value="FHA_DOMAIN"/>
    <property type="match status" value="1"/>
</dbReference>
<dbReference type="InterPro" id="IPR000253">
    <property type="entry name" value="FHA_dom"/>
</dbReference>
<dbReference type="SMART" id="SM00240">
    <property type="entry name" value="FHA"/>
    <property type="match status" value="1"/>
</dbReference>
<dbReference type="SUPFAM" id="SSF49879">
    <property type="entry name" value="SMAD/FHA domain"/>
    <property type="match status" value="2"/>
</dbReference>
<feature type="region of interest" description="Disordered" evidence="1">
    <location>
        <begin position="137"/>
        <end position="184"/>
    </location>
</feature>
<dbReference type="CDD" id="cd00060">
    <property type="entry name" value="FHA"/>
    <property type="match status" value="2"/>
</dbReference>
<dbReference type="InterPro" id="IPR008984">
    <property type="entry name" value="SMAD_FHA_dom_sf"/>
</dbReference>
<dbReference type="KEGG" id="tgr:Tgr7_0951"/>
<evidence type="ECO:0000259" key="2">
    <source>
        <dbReference type="PROSITE" id="PS50006"/>
    </source>
</evidence>
<protein>
    <submittedName>
        <fullName evidence="3">FHA-domain containing protein</fullName>
    </submittedName>
</protein>
<gene>
    <name evidence="3" type="ordered locus">Tgr7_0951</name>
</gene>
<evidence type="ECO:0000313" key="3">
    <source>
        <dbReference type="EMBL" id="ACL72039.1"/>
    </source>
</evidence>
<evidence type="ECO:0000313" key="4">
    <source>
        <dbReference type="Proteomes" id="UP000002383"/>
    </source>
</evidence>
<sequence>MARLILTLNDQLLKDIPLSRETLTIGRKPDNDIHLDNHAVSGYHAQVITLLNDSFIEDLGSTNGTWVNGVRIRKRALQEGDEINIHHYRLRFTHQTGPVKTLTPDNLEKTMIVRMDALGLPQTQADAGMEKAVRKIETTPAPAGETRRTGTRPEPAGTPAPHHAPRSAAAATPAPQPATAGTGTLRILSGPNAGRSLELVKNLTTLGRPGVQVAAITKRAQGYVLVRVDAGASGESPKVNDQPIGNQARLLKHGDIIDIAGIRMEFVTK</sequence>
<reference evidence="3 4" key="1">
    <citation type="journal article" date="2011" name="Stand. Genomic Sci.">
        <title>Complete genome sequence of 'Thioalkalivibrio sulfidophilus' HL-EbGr7.</title>
        <authorList>
            <person name="Muyzer G."/>
            <person name="Sorokin D.Y."/>
            <person name="Mavromatis K."/>
            <person name="Lapidus A."/>
            <person name="Clum A."/>
            <person name="Ivanova N."/>
            <person name="Pati A."/>
            <person name="d'Haeseleer P."/>
            <person name="Woyke T."/>
            <person name="Kyrpides N.C."/>
        </authorList>
    </citation>
    <scope>NUCLEOTIDE SEQUENCE [LARGE SCALE GENOMIC DNA]</scope>
    <source>
        <strain evidence="3 4">HL-EbGR7</strain>
    </source>
</reference>